<dbReference type="SUPFAM" id="SSF63867">
    <property type="entry name" value="MoeA C-terminal domain-like"/>
    <property type="match status" value="1"/>
</dbReference>
<dbReference type="InterPro" id="IPR038987">
    <property type="entry name" value="MoeA-like"/>
</dbReference>
<keyword evidence="7" id="KW-0460">Magnesium</keyword>
<dbReference type="Pfam" id="PF03453">
    <property type="entry name" value="MoeA_N"/>
    <property type="match status" value="1"/>
</dbReference>
<dbReference type="Pfam" id="PF03454">
    <property type="entry name" value="MoeA_C"/>
    <property type="match status" value="1"/>
</dbReference>
<dbReference type="GO" id="GO:0005829">
    <property type="term" value="C:cytosol"/>
    <property type="evidence" value="ECO:0007669"/>
    <property type="project" value="TreeGrafter"/>
</dbReference>
<dbReference type="EMBL" id="JAAYYP010000017">
    <property type="protein sequence ID" value="NLF89837.1"/>
    <property type="molecule type" value="Genomic_DNA"/>
</dbReference>
<keyword evidence="7" id="KW-0479">Metal-binding</keyword>
<dbReference type="Gene3D" id="3.40.980.10">
    <property type="entry name" value="MoaB/Mog-like domain"/>
    <property type="match status" value="1"/>
</dbReference>
<dbReference type="InterPro" id="IPR001453">
    <property type="entry name" value="MoaB/Mog_dom"/>
</dbReference>
<dbReference type="UniPathway" id="UPA00344"/>
<comment type="function">
    <text evidence="1 7">Catalyzes the insertion of molybdate into adenylated molybdopterin with the concomitant release of AMP.</text>
</comment>
<dbReference type="SUPFAM" id="SSF53218">
    <property type="entry name" value="Molybdenum cofactor biosynthesis proteins"/>
    <property type="match status" value="1"/>
</dbReference>
<sequence length="433" mass="44255">MTPVSSSPNGPCRRSVASLDRMRSITEHLAAVLDLASPGEPVAVSPVNARGLVLADDAVATLSVPPFSNSAMDGFLVRSADLTGTGPWTLPVVADVPAGGVATGVPAGSAVRIMTGAPVGEDHDGLRVIPVEDTDVPGGPHPLPESVTVRSVRPERRHIRALGENISPGEVVVPAGTRVDPGAVAALISAGAARVTAFPRPRVAVLSSGSELVEPGIRPGPGQLPDSNRPMLAALFAEQGIGVTEVHSGDRPLDFRAVLDRLCATHDLVVTTGGVSVGAFDVVREATSGKRMWFGSVAQRPGSPQGLGVRGSAVLMCLPGNPVAAFVSWCLYVPPLLAALSGTPPGRGLWERAHVRALLAEGASLPVSPDRAFLAPVHLDWSGGRPVAAPFNRRSTGSHLVASLAGTDGIAVVEPGTGRTGPGDTVGVLLRRA</sequence>
<evidence type="ECO:0000256" key="2">
    <source>
        <dbReference type="ARBA" id="ARBA00005046"/>
    </source>
</evidence>
<accession>A0A847H7B6</accession>
<comment type="cofactor">
    <cofactor evidence="7">
        <name>Mg(2+)</name>
        <dbReference type="ChEBI" id="CHEBI:18420"/>
    </cofactor>
</comment>
<dbReference type="NCBIfam" id="TIGR00177">
    <property type="entry name" value="molyb_syn"/>
    <property type="match status" value="1"/>
</dbReference>
<dbReference type="AlphaFoldDB" id="A0A847H7B6"/>
<evidence type="ECO:0000313" key="9">
    <source>
        <dbReference type="EMBL" id="NLF89837.1"/>
    </source>
</evidence>
<dbReference type="NCBIfam" id="NF045515">
    <property type="entry name" value="Glp_gephyrin"/>
    <property type="match status" value="1"/>
</dbReference>
<proteinExistence type="inferred from homology"/>
<dbReference type="InterPro" id="IPR036425">
    <property type="entry name" value="MoaB/Mog-like_dom_sf"/>
</dbReference>
<dbReference type="GO" id="GO:0046872">
    <property type="term" value="F:metal ion binding"/>
    <property type="evidence" value="ECO:0007669"/>
    <property type="project" value="UniProtKB-UniRule"/>
</dbReference>
<keyword evidence="5 7" id="KW-0501">Molybdenum cofactor biosynthesis</keyword>
<dbReference type="CDD" id="cd00887">
    <property type="entry name" value="MoeA"/>
    <property type="match status" value="1"/>
</dbReference>
<protein>
    <recommendedName>
        <fullName evidence="7">Molybdopterin molybdenumtransferase</fullName>
        <ecNumber evidence="7">2.10.1.1</ecNumber>
    </recommendedName>
</protein>
<dbReference type="GO" id="GO:0061599">
    <property type="term" value="F:molybdopterin molybdotransferase activity"/>
    <property type="evidence" value="ECO:0007669"/>
    <property type="project" value="UniProtKB-UniRule"/>
</dbReference>
<evidence type="ECO:0000313" key="10">
    <source>
        <dbReference type="Proteomes" id="UP000523614"/>
    </source>
</evidence>
<dbReference type="GO" id="GO:0006777">
    <property type="term" value="P:Mo-molybdopterin cofactor biosynthetic process"/>
    <property type="evidence" value="ECO:0007669"/>
    <property type="project" value="UniProtKB-UniRule"/>
</dbReference>
<evidence type="ECO:0000256" key="7">
    <source>
        <dbReference type="RuleBase" id="RU365090"/>
    </source>
</evidence>
<comment type="caution">
    <text evidence="9">The sequence shown here is derived from an EMBL/GenBank/DDBJ whole genome shotgun (WGS) entry which is preliminary data.</text>
</comment>
<keyword evidence="4 7" id="KW-0500">Molybdenum</keyword>
<dbReference type="PANTHER" id="PTHR10192:SF5">
    <property type="entry name" value="GEPHYRIN"/>
    <property type="match status" value="1"/>
</dbReference>
<dbReference type="Gene3D" id="2.40.340.10">
    <property type="entry name" value="MoeA, C-terminal, domain IV"/>
    <property type="match status" value="1"/>
</dbReference>
<feature type="domain" description="MoaB/Mog" evidence="8">
    <location>
        <begin position="204"/>
        <end position="339"/>
    </location>
</feature>
<dbReference type="PANTHER" id="PTHR10192">
    <property type="entry name" value="MOLYBDOPTERIN BIOSYNTHESIS PROTEIN"/>
    <property type="match status" value="1"/>
</dbReference>
<evidence type="ECO:0000256" key="5">
    <source>
        <dbReference type="ARBA" id="ARBA00023150"/>
    </source>
</evidence>
<dbReference type="Gene3D" id="2.170.190.11">
    <property type="entry name" value="Molybdopterin biosynthesis moea protein, domain 3"/>
    <property type="match status" value="1"/>
</dbReference>
<dbReference type="Proteomes" id="UP000523614">
    <property type="component" value="Unassembled WGS sequence"/>
</dbReference>
<comment type="similarity">
    <text evidence="3 7">Belongs to the MoeA family.</text>
</comment>
<dbReference type="InterPro" id="IPR036135">
    <property type="entry name" value="MoeA_linker/N_sf"/>
</dbReference>
<dbReference type="EC" id="2.10.1.1" evidence="7"/>
<evidence type="ECO:0000256" key="3">
    <source>
        <dbReference type="ARBA" id="ARBA00010763"/>
    </source>
</evidence>
<evidence type="ECO:0000256" key="6">
    <source>
        <dbReference type="ARBA" id="ARBA00047317"/>
    </source>
</evidence>
<dbReference type="InterPro" id="IPR005111">
    <property type="entry name" value="MoeA_C_domain_IV"/>
</dbReference>
<comment type="catalytic activity">
    <reaction evidence="6">
        <text>adenylyl-molybdopterin + molybdate = Mo-molybdopterin + AMP + H(+)</text>
        <dbReference type="Rhea" id="RHEA:35047"/>
        <dbReference type="ChEBI" id="CHEBI:15378"/>
        <dbReference type="ChEBI" id="CHEBI:36264"/>
        <dbReference type="ChEBI" id="CHEBI:62727"/>
        <dbReference type="ChEBI" id="CHEBI:71302"/>
        <dbReference type="ChEBI" id="CHEBI:456215"/>
        <dbReference type="EC" id="2.10.1.1"/>
    </reaction>
</comment>
<dbReference type="Gene3D" id="3.90.105.10">
    <property type="entry name" value="Molybdopterin biosynthesis moea protein, domain 2"/>
    <property type="match status" value="1"/>
</dbReference>
<evidence type="ECO:0000256" key="4">
    <source>
        <dbReference type="ARBA" id="ARBA00022505"/>
    </source>
</evidence>
<evidence type="ECO:0000259" key="8">
    <source>
        <dbReference type="SMART" id="SM00852"/>
    </source>
</evidence>
<dbReference type="SUPFAM" id="SSF63882">
    <property type="entry name" value="MoeA N-terminal region -like"/>
    <property type="match status" value="1"/>
</dbReference>
<dbReference type="SMART" id="SM00852">
    <property type="entry name" value="MoCF_biosynth"/>
    <property type="match status" value="1"/>
</dbReference>
<gene>
    <name evidence="9" type="ORF">GX570_00580</name>
</gene>
<dbReference type="InterPro" id="IPR005110">
    <property type="entry name" value="MoeA_linker/N"/>
</dbReference>
<name>A0A847H7B6_9CORY</name>
<organism evidence="9 10">
    <name type="scientific">Corynebacterium marinum</name>
    <dbReference type="NCBI Taxonomy" id="349751"/>
    <lineage>
        <taxon>Bacteria</taxon>
        <taxon>Bacillati</taxon>
        <taxon>Actinomycetota</taxon>
        <taxon>Actinomycetes</taxon>
        <taxon>Mycobacteriales</taxon>
        <taxon>Corynebacteriaceae</taxon>
        <taxon>Corynebacterium</taxon>
    </lineage>
</organism>
<evidence type="ECO:0000256" key="1">
    <source>
        <dbReference type="ARBA" id="ARBA00002901"/>
    </source>
</evidence>
<dbReference type="Pfam" id="PF00994">
    <property type="entry name" value="MoCF_biosynth"/>
    <property type="match status" value="1"/>
</dbReference>
<comment type="pathway">
    <text evidence="2 7">Cofactor biosynthesis; molybdopterin biosynthesis.</text>
</comment>
<reference evidence="9 10" key="1">
    <citation type="journal article" date="2020" name="Biotechnol. Biofuels">
        <title>New insights from the biogas microbiome by comprehensive genome-resolved metagenomics of nearly 1600 species originating from multiple anaerobic digesters.</title>
        <authorList>
            <person name="Campanaro S."/>
            <person name="Treu L."/>
            <person name="Rodriguez-R L.M."/>
            <person name="Kovalovszki A."/>
            <person name="Ziels R.M."/>
            <person name="Maus I."/>
            <person name="Zhu X."/>
            <person name="Kougias P.G."/>
            <person name="Basile A."/>
            <person name="Luo G."/>
            <person name="Schluter A."/>
            <person name="Konstantinidis K.T."/>
            <person name="Angelidaki I."/>
        </authorList>
    </citation>
    <scope>NUCLEOTIDE SEQUENCE [LARGE SCALE GENOMIC DNA]</scope>
    <source>
        <strain evidence="9">AS06rmzACSIP_235</strain>
    </source>
</reference>
<keyword evidence="7 9" id="KW-0808">Transferase</keyword>
<dbReference type="InterPro" id="IPR036688">
    <property type="entry name" value="MoeA_C_domain_IV_sf"/>
</dbReference>